<dbReference type="Proteomes" id="UP000327424">
    <property type="component" value="Chromosome"/>
</dbReference>
<feature type="transmembrane region" description="Helical" evidence="9">
    <location>
        <begin position="117"/>
        <end position="138"/>
    </location>
</feature>
<dbReference type="GO" id="GO:0005886">
    <property type="term" value="C:plasma membrane"/>
    <property type="evidence" value="ECO:0007669"/>
    <property type="project" value="UniProtKB-SubCell"/>
</dbReference>
<keyword evidence="2" id="KW-0813">Transport</keyword>
<feature type="transmembrane region" description="Helical" evidence="9">
    <location>
        <begin position="52"/>
        <end position="72"/>
    </location>
</feature>
<dbReference type="InterPro" id="IPR007272">
    <property type="entry name" value="Sulf_transp_TsuA/YedE"/>
</dbReference>
<evidence type="ECO:0000256" key="1">
    <source>
        <dbReference type="ARBA" id="ARBA00004429"/>
    </source>
</evidence>
<evidence type="ECO:0000256" key="6">
    <source>
        <dbReference type="ARBA" id="ARBA00022989"/>
    </source>
</evidence>
<accession>A0A5J6WIB1</accession>
<evidence type="ECO:0000256" key="5">
    <source>
        <dbReference type="ARBA" id="ARBA00022692"/>
    </source>
</evidence>
<dbReference type="Pfam" id="PF04143">
    <property type="entry name" value="Sulf_transp"/>
    <property type="match status" value="1"/>
</dbReference>
<evidence type="ECO:0000256" key="8">
    <source>
        <dbReference type="ARBA" id="ARBA00035655"/>
    </source>
</evidence>
<dbReference type="KEGG" id="mmaa:FR932_08445"/>
<keyword evidence="4" id="KW-0997">Cell inner membrane</keyword>
<organism evidence="10 11">
    <name type="scientific">Moritella marina ATCC 15381</name>
    <dbReference type="NCBI Taxonomy" id="1202962"/>
    <lineage>
        <taxon>Bacteria</taxon>
        <taxon>Pseudomonadati</taxon>
        <taxon>Pseudomonadota</taxon>
        <taxon>Gammaproteobacteria</taxon>
        <taxon>Alteromonadales</taxon>
        <taxon>Moritellaceae</taxon>
        <taxon>Moritella</taxon>
    </lineage>
</organism>
<evidence type="ECO:0000256" key="7">
    <source>
        <dbReference type="ARBA" id="ARBA00023136"/>
    </source>
</evidence>
<dbReference type="PANTHER" id="PTHR30574:SF1">
    <property type="entry name" value="SULPHUR TRANSPORT DOMAIN-CONTAINING PROTEIN"/>
    <property type="match status" value="1"/>
</dbReference>
<dbReference type="OrthoDB" id="9814020at2"/>
<feature type="transmembrane region" description="Helical" evidence="9">
    <location>
        <begin position="78"/>
        <end position="96"/>
    </location>
</feature>
<dbReference type="RefSeq" id="WP_019441087.1">
    <property type="nucleotide sequence ID" value="NZ_ALOE01000013.1"/>
</dbReference>
<feature type="transmembrane region" description="Helical" evidence="9">
    <location>
        <begin position="14"/>
        <end position="40"/>
    </location>
</feature>
<dbReference type="AlphaFoldDB" id="A0A5J6WIB1"/>
<keyword evidence="7 9" id="KW-0472">Membrane</keyword>
<evidence type="ECO:0000256" key="4">
    <source>
        <dbReference type="ARBA" id="ARBA00022519"/>
    </source>
</evidence>
<dbReference type="EMBL" id="CP044399">
    <property type="protein sequence ID" value="QFI37879.1"/>
    <property type="molecule type" value="Genomic_DNA"/>
</dbReference>
<name>A0A5J6WIB1_MORMI</name>
<comment type="similarity">
    <text evidence="8">Belongs to the TsuA/YedE (TC 9.B.102) family.</text>
</comment>
<evidence type="ECO:0000313" key="11">
    <source>
        <dbReference type="Proteomes" id="UP000327424"/>
    </source>
</evidence>
<keyword evidence="11" id="KW-1185">Reference proteome</keyword>
<evidence type="ECO:0000313" key="10">
    <source>
        <dbReference type="EMBL" id="QFI37879.1"/>
    </source>
</evidence>
<sequence length="142" mass="15030">MTQLTLLDSIFGGLILSIAALFMLFGIGKLSGISGIFYNLKNSKSPSEHWRIVFILGLVISPFFAHFLGFSLPSSIDVSWPAIIIGGLLVGFGTRMGSGCTSGHGICGIGRLSMRSVVATIIFMSTGLITVFIVNNLLSSTV</sequence>
<keyword evidence="5 9" id="KW-0812">Transmembrane</keyword>
<evidence type="ECO:0000256" key="3">
    <source>
        <dbReference type="ARBA" id="ARBA00022475"/>
    </source>
</evidence>
<protein>
    <submittedName>
        <fullName evidence="10">YeeE/YedE family protein</fullName>
    </submittedName>
</protein>
<gene>
    <name evidence="10" type="ORF">FR932_08445</name>
</gene>
<evidence type="ECO:0000256" key="9">
    <source>
        <dbReference type="SAM" id="Phobius"/>
    </source>
</evidence>
<proteinExistence type="inferred from homology"/>
<keyword evidence="3" id="KW-1003">Cell membrane</keyword>
<keyword evidence="6 9" id="KW-1133">Transmembrane helix</keyword>
<reference evidence="10 11" key="1">
    <citation type="submission" date="2019-09" db="EMBL/GenBank/DDBJ databases">
        <title>Hybrid Assembly of the complete Genome of the Deep-Sea Bacterium Moritella marina from long Nanopore and Illumina reads.</title>
        <authorList>
            <person name="Magin S."/>
            <person name="Georgoulis A."/>
            <person name="Papadimitriou K."/>
            <person name="Iliakis G."/>
            <person name="Vorgias C.E."/>
        </authorList>
    </citation>
    <scope>NUCLEOTIDE SEQUENCE [LARGE SCALE GENOMIC DNA]</scope>
    <source>
        <strain evidence="10 11">MP-1</strain>
    </source>
</reference>
<comment type="subcellular location">
    <subcellularLocation>
        <location evidence="1">Cell inner membrane</location>
        <topology evidence="1">Multi-pass membrane protein</topology>
    </subcellularLocation>
</comment>
<dbReference type="PANTHER" id="PTHR30574">
    <property type="entry name" value="INNER MEMBRANE PROTEIN YEDE"/>
    <property type="match status" value="1"/>
</dbReference>
<evidence type="ECO:0000256" key="2">
    <source>
        <dbReference type="ARBA" id="ARBA00022448"/>
    </source>
</evidence>